<name>A0A2U1ZSF9_9MICO</name>
<gene>
    <name evidence="1" type="ORF">C8046_03705</name>
</gene>
<dbReference type="RefSeq" id="WP_109228303.1">
    <property type="nucleotide sequence ID" value="NZ_PYHR01000002.1"/>
</dbReference>
<evidence type="ECO:0000313" key="1">
    <source>
        <dbReference type="EMBL" id="PWD49919.1"/>
    </source>
</evidence>
<protein>
    <submittedName>
        <fullName evidence="1">Uncharacterized protein</fullName>
    </submittedName>
</protein>
<dbReference type="Proteomes" id="UP000245166">
    <property type="component" value="Unassembled WGS sequence"/>
</dbReference>
<dbReference type="OrthoDB" id="3776844at2"/>
<sequence length="146" mass="15596">MADRVLVDPGSDDELEPCVWTADELAGTGREYFDDPEAALEALPLALENRPAARELIATHDHDEIWIPNSRQYIAFAPTGRSGLLFVNRGFADVRVGAGAYARTEFPTFSGGSPATGRSARAVAEPVVCPVHHMTLPASGLCDDCG</sequence>
<reference evidence="1 2" key="1">
    <citation type="submission" date="2018-03" db="EMBL/GenBank/DDBJ databases">
        <title>Genome assembly of novel Miniimonas species PCH200.</title>
        <authorList>
            <person name="Thakur V."/>
            <person name="Kumar V."/>
            <person name="Singh D."/>
        </authorList>
    </citation>
    <scope>NUCLEOTIDE SEQUENCE [LARGE SCALE GENOMIC DNA]</scope>
    <source>
        <strain evidence="1 2">PCH200</strain>
    </source>
</reference>
<proteinExistence type="predicted"/>
<accession>A0A2U1ZSF9</accession>
<evidence type="ECO:0000313" key="2">
    <source>
        <dbReference type="Proteomes" id="UP000245166"/>
    </source>
</evidence>
<organism evidence="1 2">
    <name type="scientific">Serinibacter arcticus</name>
    <dbReference type="NCBI Taxonomy" id="1655435"/>
    <lineage>
        <taxon>Bacteria</taxon>
        <taxon>Bacillati</taxon>
        <taxon>Actinomycetota</taxon>
        <taxon>Actinomycetes</taxon>
        <taxon>Micrococcales</taxon>
        <taxon>Beutenbergiaceae</taxon>
        <taxon>Serinibacter</taxon>
    </lineage>
</organism>
<keyword evidence="2" id="KW-1185">Reference proteome</keyword>
<dbReference type="AlphaFoldDB" id="A0A2U1ZSF9"/>
<comment type="caution">
    <text evidence="1">The sequence shown here is derived from an EMBL/GenBank/DDBJ whole genome shotgun (WGS) entry which is preliminary data.</text>
</comment>
<dbReference type="EMBL" id="PYHR01000002">
    <property type="protein sequence ID" value="PWD49919.1"/>
    <property type="molecule type" value="Genomic_DNA"/>
</dbReference>